<dbReference type="Proteomes" id="UP000177392">
    <property type="component" value="Unassembled WGS sequence"/>
</dbReference>
<comment type="subcellular location">
    <subcellularLocation>
        <location evidence="1">Membrane</location>
    </subcellularLocation>
</comment>
<dbReference type="AlphaFoldDB" id="A0A1G2K0X7"/>
<dbReference type="EMBL" id="MHQB01000046">
    <property type="protein sequence ID" value="OGZ93047.1"/>
    <property type="molecule type" value="Genomic_DNA"/>
</dbReference>
<dbReference type="InterPro" id="IPR000711">
    <property type="entry name" value="ATPase_OSCP/dsu"/>
</dbReference>
<keyword evidence="6" id="KW-0066">ATP synthesis</keyword>
<accession>A0A1G2K0X7</accession>
<evidence type="ECO:0000256" key="4">
    <source>
        <dbReference type="ARBA" id="ARBA00023065"/>
    </source>
</evidence>
<evidence type="ECO:0000313" key="7">
    <source>
        <dbReference type="EMBL" id="OGZ93047.1"/>
    </source>
</evidence>
<sequence length="130" mass="14832">MTRSLRIYREAYLKALENKSPADQKRITARFLSRLVRDRALSKIGQIEKGIRRAHMKNSGRSEIAVESAAQLDPKYRGELERMFGTRALIRETVNPDLVAGARILVDDELLINATGKRFLNDMFAPSHHL</sequence>
<comment type="caution">
    <text evidence="7">The sequence shown here is derived from an EMBL/GenBank/DDBJ whole genome shotgun (WGS) entry which is preliminary data.</text>
</comment>
<evidence type="ECO:0000313" key="8">
    <source>
        <dbReference type="Proteomes" id="UP000177392"/>
    </source>
</evidence>
<dbReference type="GO" id="GO:0046933">
    <property type="term" value="F:proton-transporting ATP synthase activity, rotational mechanism"/>
    <property type="evidence" value="ECO:0007669"/>
    <property type="project" value="InterPro"/>
</dbReference>
<reference evidence="7 8" key="1">
    <citation type="journal article" date="2016" name="Nat. Commun.">
        <title>Thousands of microbial genomes shed light on interconnected biogeochemical processes in an aquifer system.</title>
        <authorList>
            <person name="Anantharaman K."/>
            <person name="Brown C.T."/>
            <person name="Hug L.A."/>
            <person name="Sharon I."/>
            <person name="Castelle C.J."/>
            <person name="Probst A.J."/>
            <person name="Thomas B.C."/>
            <person name="Singh A."/>
            <person name="Wilkins M.J."/>
            <person name="Karaoz U."/>
            <person name="Brodie E.L."/>
            <person name="Williams K.H."/>
            <person name="Hubbard S.S."/>
            <person name="Banfield J.F."/>
        </authorList>
    </citation>
    <scope>NUCLEOTIDE SEQUENCE [LARGE SCALE GENOMIC DNA]</scope>
</reference>
<evidence type="ECO:0000256" key="2">
    <source>
        <dbReference type="ARBA" id="ARBA00022448"/>
    </source>
</evidence>
<dbReference type="Pfam" id="PF00213">
    <property type="entry name" value="OSCP"/>
    <property type="match status" value="1"/>
</dbReference>
<gene>
    <name evidence="7" type="ORF">A2131_01830</name>
</gene>
<evidence type="ECO:0000256" key="6">
    <source>
        <dbReference type="ARBA" id="ARBA00023310"/>
    </source>
</evidence>
<dbReference type="GO" id="GO:0016020">
    <property type="term" value="C:membrane"/>
    <property type="evidence" value="ECO:0007669"/>
    <property type="project" value="UniProtKB-SubCell"/>
</dbReference>
<keyword evidence="3" id="KW-0375">Hydrogen ion transport</keyword>
<evidence type="ECO:0000256" key="3">
    <source>
        <dbReference type="ARBA" id="ARBA00022781"/>
    </source>
</evidence>
<evidence type="ECO:0000256" key="1">
    <source>
        <dbReference type="ARBA" id="ARBA00004370"/>
    </source>
</evidence>
<evidence type="ECO:0000256" key="5">
    <source>
        <dbReference type="ARBA" id="ARBA00023136"/>
    </source>
</evidence>
<organism evidence="7 8">
    <name type="scientific">Candidatus Sungbacteria bacterium GWC2_49_10</name>
    <dbReference type="NCBI Taxonomy" id="1802263"/>
    <lineage>
        <taxon>Bacteria</taxon>
        <taxon>Candidatus Sungiibacteriota</taxon>
    </lineage>
</organism>
<keyword evidence="5" id="KW-0472">Membrane</keyword>
<keyword evidence="4" id="KW-0406">Ion transport</keyword>
<keyword evidence="2" id="KW-0813">Transport</keyword>
<name>A0A1G2K0X7_9BACT</name>
<protein>
    <submittedName>
        <fullName evidence="7">Uncharacterized protein</fullName>
    </submittedName>
</protein>
<proteinExistence type="predicted"/>